<dbReference type="InterPro" id="IPR036249">
    <property type="entry name" value="Thioredoxin-like_sf"/>
</dbReference>
<reference evidence="5 6" key="1">
    <citation type="submission" date="2024-01" db="EMBL/GenBank/DDBJ databases">
        <title>Uliginosibacterium soil sp. nov.</title>
        <authorList>
            <person name="Lv Y."/>
        </authorList>
    </citation>
    <scope>NUCLEOTIDE SEQUENCE [LARGE SCALE GENOMIC DNA]</scope>
    <source>
        <strain evidence="5 6">H3</strain>
    </source>
</reference>
<protein>
    <recommendedName>
        <fullName evidence="4">Glutathione peroxidase</fullName>
    </recommendedName>
</protein>
<dbReference type="PROSITE" id="PS51257">
    <property type="entry name" value="PROKAR_LIPOPROTEIN"/>
    <property type="match status" value="1"/>
</dbReference>
<evidence type="ECO:0000313" key="6">
    <source>
        <dbReference type="Proteomes" id="UP001331561"/>
    </source>
</evidence>
<accession>A0ABU6K761</accession>
<organism evidence="5 6">
    <name type="scientific">Uliginosibacterium silvisoli</name>
    <dbReference type="NCBI Taxonomy" id="3114758"/>
    <lineage>
        <taxon>Bacteria</taxon>
        <taxon>Pseudomonadati</taxon>
        <taxon>Pseudomonadota</taxon>
        <taxon>Betaproteobacteria</taxon>
        <taxon>Rhodocyclales</taxon>
        <taxon>Zoogloeaceae</taxon>
        <taxon>Uliginosibacterium</taxon>
    </lineage>
</organism>
<dbReference type="EMBL" id="JAYXHS010000002">
    <property type="protein sequence ID" value="MEC5386878.1"/>
    <property type="molecule type" value="Genomic_DNA"/>
</dbReference>
<dbReference type="PANTHER" id="PTHR11592">
    <property type="entry name" value="GLUTATHIONE PEROXIDASE"/>
    <property type="match status" value="1"/>
</dbReference>
<dbReference type="PROSITE" id="PS00763">
    <property type="entry name" value="GLUTATHIONE_PEROXID_2"/>
    <property type="match status" value="1"/>
</dbReference>
<dbReference type="SUPFAM" id="SSF52833">
    <property type="entry name" value="Thioredoxin-like"/>
    <property type="match status" value="1"/>
</dbReference>
<dbReference type="PRINTS" id="PR01011">
    <property type="entry name" value="GLUTPROXDASE"/>
</dbReference>
<gene>
    <name evidence="5" type="ORF">VVD49_14180</name>
</gene>
<evidence type="ECO:0000256" key="2">
    <source>
        <dbReference type="ARBA" id="ARBA00022559"/>
    </source>
</evidence>
<dbReference type="InterPro" id="IPR029759">
    <property type="entry name" value="GPX_AS"/>
</dbReference>
<dbReference type="PIRSF" id="PIRSF000303">
    <property type="entry name" value="Glutathion_perox"/>
    <property type="match status" value="1"/>
</dbReference>
<proteinExistence type="inferred from homology"/>
<dbReference type="PROSITE" id="PS51355">
    <property type="entry name" value="GLUTATHIONE_PEROXID_3"/>
    <property type="match status" value="1"/>
</dbReference>
<keyword evidence="6" id="KW-1185">Reference proteome</keyword>
<dbReference type="PANTHER" id="PTHR11592:SF78">
    <property type="entry name" value="GLUTATHIONE PEROXIDASE"/>
    <property type="match status" value="1"/>
</dbReference>
<evidence type="ECO:0000256" key="1">
    <source>
        <dbReference type="ARBA" id="ARBA00006926"/>
    </source>
</evidence>
<comment type="caution">
    <text evidence="5">The sequence shown here is derived from an EMBL/GenBank/DDBJ whole genome shotgun (WGS) entry which is preliminary data.</text>
</comment>
<dbReference type="Pfam" id="PF00255">
    <property type="entry name" value="GSHPx"/>
    <property type="match status" value="1"/>
</dbReference>
<comment type="similarity">
    <text evidence="1 4">Belongs to the glutathione peroxidase family.</text>
</comment>
<evidence type="ECO:0000256" key="4">
    <source>
        <dbReference type="RuleBase" id="RU000499"/>
    </source>
</evidence>
<dbReference type="CDD" id="cd00340">
    <property type="entry name" value="GSH_Peroxidase"/>
    <property type="match status" value="1"/>
</dbReference>
<name>A0ABU6K761_9RHOO</name>
<dbReference type="Gene3D" id="3.40.30.10">
    <property type="entry name" value="Glutaredoxin"/>
    <property type="match status" value="1"/>
</dbReference>
<dbReference type="PROSITE" id="PS00460">
    <property type="entry name" value="GLUTATHIONE_PEROXID_1"/>
    <property type="match status" value="1"/>
</dbReference>
<evidence type="ECO:0000256" key="3">
    <source>
        <dbReference type="ARBA" id="ARBA00023002"/>
    </source>
</evidence>
<dbReference type="Proteomes" id="UP001331561">
    <property type="component" value="Unassembled WGS sequence"/>
</dbReference>
<dbReference type="GO" id="GO:0004601">
    <property type="term" value="F:peroxidase activity"/>
    <property type="evidence" value="ECO:0007669"/>
    <property type="project" value="UniProtKB-KW"/>
</dbReference>
<sequence>MHLQRLDGQPTTFGEYAGKVLLIVNTASACGLTPQYEGLEALHREYAPKGLVVLGFPSNQFGEQEPGSAEQIASFCSAHFSVSFPLFSKTDVNGPQAHPLYIWLKQNAPGEGGSADISWNFGKFLVSRDGKVLARYTPRTLPQELRGDIEKALA</sequence>
<evidence type="ECO:0000313" key="5">
    <source>
        <dbReference type="EMBL" id="MEC5386878.1"/>
    </source>
</evidence>
<keyword evidence="3 4" id="KW-0560">Oxidoreductase</keyword>
<dbReference type="InterPro" id="IPR000889">
    <property type="entry name" value="Glutathione_peroxidase"/>
</dbReference>
<dbReference type="InterPro" id="IPR029760">
    <property type="entry name" value="GPX_CS"/>
</dbReference>
<keyword evidence="2 4" id="KW-0575">Peroxidase</keyword>